<dbReference type="Proteomes" id="UP001066276">
    <property type="component" value="Chromosome 9"/>
</dbReference>
<accession>A0AAV7MUI3</accession>
<feature type="compositionally biased region" description="Basic and acidic residues" evidence="1">
    <location>
        <begin position="59"/>
        <end position="114"/>
    </location>
</feature>
<comment type="caution">
    <text evidence="2">The sequence shown here is derived from an EMBL/GenBank/DDBJ whole genome shotgun (WGS) entry which is preliminary data.</text>
</comment>
<feature type="compositionally biased region" description="Basic and acidic residues" evidence="1">
    <location>
        <begin position="1"/>
        <end position="11"/>
    </location>
</feature>
<organism evidence="2 3">
    <name type="scientific">Pleurodeles waltl</name>
    <name type="common">Iberian ribbed newt</name>
    <dbReference type="NCBI Taxonomy" id="8319"/>
    <lineage>
        <taxon>Eukaryota</taxon>
        <taxon>Metazoa</taxon>
        <taxon>Chordata</taxon>
        <taxon>Craniata</taxon>
        <taxon>Vertebrata</taxon>
        <taxon>Euteleostomi</taxon>
        <taxon>Amphibia</taxon>
        <taxon>Batrachia</taxon>
        <taxon>Caudata</taxon>
        <taxon>Salamandroidea</taxon>
        <taxon>Salamandridae</taxon>
        <taxon>Pleurodelinae</taxon>
        <taxon>Pleurodeles</taxon>
    </lineage>
</organism>
<evidence type="ECO:0000256" key="1">
    <source>
        <dbReference type="SAM" id="MobiDB-lite"/>
    </source>
</evidence>
<evidence type="ECO:0000313" key="2">
    <source>
        <dbReference type="EMBL" id="KAJ1106007.1"/>
    </source>
</evidence>
<gene>
    <name evidence="2" type="ORF">NDU88_003410</name>
</gene>
<evidence type="ECO:0000313" key="3">
    <source>
        <dbReference type="Proteomes" id="UP001066276"/>
    </source>
</evidence>
<keyword evidence="3" id="KW-1185">Reference proteome</keyword>
<proteinExistence type="predicted"/>
<protein>
    <submittedName>
        <fullName evidence="2">Uncharacterized protein</fullName>
    </submittedName>
</protein>
<feature type="region of interest" description="Disordered" evidence="1">
    <location>
        <begin position="1"/>
        <end position="114"/>
    </location>
</feature>
<reference evidence="2" key="1">
    <citation type="journal article" date="2022" name="bioRxiv">
        <title>Sequencing and chromosome-scale assembly of the giantPleurodeles waltlgenome.</title>
        <authorList>
            <person name="Brown T."/>
            <person name="Elewa A."/>
            <person name="Iarovenko S."/>
            <person name="Subramanian E."/>
            <person name="Araus A.J."/>
            <person name="Petzold A."/>
            <person name="Susuki M."/>
            <person name="Suzuki K.-i.T."/>
            <person name="Hayashi T."/>
            <person name="Toyoda A."/>
            <person name="Oliveira C."/>
            <person name="Osipova E."/>
            <person name="Leigh N.D."/>
            <person name="Simon A."/>
            <person name="Yun M.H."/>
        </authorList>
    </citation>
    <scope>NUCLEOTIDE SEQUENCE</scope>
    <source>
        <strain evidence="2">20211129_DDA</strain>
        <tissue evidence="2">Liver</tissue>
    </source>
</reference>
<sequence length="219" mass="24099">MCTRPPVDRGRGTAGIPLGSAQVLGAPDSLLCESPGAHSSVSQSTAAETAGRQPCAREGQWEKTGAREGSRREQGREQHAGLHAQEEGIRESCKERGGNTRDCKGEDSGGGKERDRWRAVSLRYCGSGWELVSERKTQTPVVALGPDSACRRLTVCRLSRWADVDHPRLLISHQALQINVIQSRHAATLPFEPRFYRCAPVLYSLIVITMFPKYLQHDP</sequence>
<feature type="compositionally biased region" description="Polar residues" evidence="1">
    <location>
        <begin position="37"/>
        <end position="47"/>
    </location>
</feature>
<dbReference type="AlphaFoldDB" id="A0AAV7MUI3"/>
<dbReference type="EMBL" id="JANPWB010000013">
    <property type="protein sequence ID" value="KAJ1106007.1"/>
    <property type="molecule type" value="Genomic_DNA"/>
</dbReference>
<name>A0AAV7MUI3_PLEWA</name>